<comment type="caution">
    <text evidence="1">The sequence shown here is derived from an EMBL/GenBank/DDBJ whole genome shotgun (WGS) entry which is preliminary data.</text>
</comment>
<keyword evidence="2" id="KW-1185">Reference proteome</keyword>
<dbReference type="SUPFAM" id="SSF54427">
    <property type="entry name" value="NTF2-like"/>
    <property type="match status" value="1"/>
</dbReference>
<accession>A0A4Q0VZI8</accession>
<dbReference type="OrthoDB" id="2864533at2"/>
<dbReference type="Proteomes" id="UP000290649">
    <property type="component" value="Unassembled WGS sequence"/>
</dbReference>
<name>A0A4Q0VZI8_9BACI</name>
<sequence>MEQIKQVLKEYFEAWNKGFISKDGEGIRAFMSESLVGHWAHSNLEKPDNYYYDYDLHSVLVQMDDAEKSFETLSITERKNGYEYVILGRETNVIKGEPFRAQCMFVWRKEDAGWKLVREYIELER</sequence>
<dbReference type="EMBL" id="QOUX01000001">
    <property type="protein sequence ID" value="RXJ04526.1"/>
    <property type="molecule type" value="Genomic_DNA"/>
</dbReference>
<protein>
    <submittedName>
        <fullName evidence="1">Nuclear transport factor 2 family protein</fullName>
    </submittedName>
</protein>
<dbReference type="InterPro" id="IPR032710">
    <property type="entry name" value="NTF2-like_dom_sf"/>
</dbReference>
<organism evidence="1 2">
    <name type="scientific">Anaerobacillus alkaliphilus</name>
    <dbReference type="NCBI Taxonomy" id="1548597"/>
    <lineage>
        <taxon>Bacteria</taxon>
        <taxon>Bacillati</taxon>
        <taxon>Bacillota</taxon>
        <taxon>Bacilli</taxon>
        <taxon>Bacillales</taxon>
        <taxon>Bacillaceae</taxon>
        <taxon>Anaerobacillus</taxon>
    </lineage>
</organism>
<gene>
    <name evidence="1" type="ORF">DS745_03850</name>
</gene>
<dbReference type="RefSeq" id="WP_129076866.1">
    <property type="nucleotide sequence ID" value="NZ_QOUX01000001.1"/>
</dbReference>
<dbReference type="Gene3D" id="3.10.450.50">
    <property type="match status" value="1"/>
</dbReference>
<proteinExistence type="predicted"/>
<evidence type="ECO:0000313" key="2">
    <source>
        <dbReference type="Proteomes" id="UP000290649"/>
    </source>
</evidence>
<reference evidence="1 2" key="1">
    <citation type="journal article" date="2019" name="Int. J. Syst. Evol. Microbiol.">
        <title>Anaerobacillus alkaliphilus sp. nov., a novel alkaliphilic and moderately halophilic bacterium.</title>
        <authorList>
            <person name="Borsodi A.K."/>
            <person name="Aszalos J.M."/>
            <person name="Bihari P."/>
            <person name="Nagy I."/>
            <person name="Schumann P."/>
            <person name="Sproer C."/>
            <person name="Kovacs A.L."/>
            <person name="Boka K."/>
            <person name="Dobosy P."/>
            <person name="Ovari M."/>
            <person name="Szili-Kovacs T."/>
            <person name="Toth E."/>
        </authorList>
    </citation>
    <scope>NUCLEOTIDE SEQUENCE [LARGE SCALE GENOMIC DNA]</scope>
    <source>
        <strain evidence="1 2">B16-10</strain>
    </source>
</reference>
<evidence type="ECO:0000313" key="1">
    <source>
        <dbReference type="EMBL" id="RXJ04526.1"/>
    </source>
</evidence>
<dbReference type="AlphaFoldDB" id="A0A4Q0VZI8"/>